<dbReference type="PANTHER" id="PTHR47154:SF2">
    <property type="entry name" value="G-PROTEIN COUPLED RECEPTOR MTH-RELATED"/>
    <property type="match status" value="1"/>
</dbReference>
<evidence type="ECO:0000256" key="1">
    <source>
        <dbReference type="ARBA" id="ARBA00004651"/>
    </source>
</evidence>
<evidence type="ECO:0000256" key="3">
    <source>
        <dbReference type="ARBA" id="ARBA00022475"/>
    </source>
</evidence>
<feature type="chain" id="PRO_5044634636" evidence="13">
    <location>
        <begin position="20"/>
        <end position="160"/>
    </location>
</feature>
<evidence type="ECO:0000256" key="6">
    <source>
        <dbReference type="ARBA" id="ARBA00022989"/>
    </source>
</evidence>
<sequence>MLLILSAVCVTLLNTATLAATENETIPDCDYFDTVNVTGSQRLVNGSYLYQGVVIPAELTAEFDYRVLPDDSTEPVERHLRGCVCQLRPCLRLCCHHSQLMANGQCSGSIEVDLTRLNPYLSVTLDDGTVARRHFQEEFIIQSDLPIPCNDMYPLNDQEE</sequence>
<keyword evidence="8" id="KW-0472">Membrane</keyword>
<dbReference type="InterPro" id="IPR044860">
    <property type="entry name" value="Methusela_ecto_dom_1"/>
</dbReference>
<organism evidence="15 17">
    <name type="scientific">Drosophila pseudoobscura pseudoobscura</name>
    <name type="common">Fruit fly</name>
    <dbReference type="NCBI Taxonomy" id="46245"/>
    <lineage>
        <taxon>Eukaryota</taxon>
        <taxon>Metazoa</taxon>
        <taxon>Ecdysozoa</taxon>
        <taxon>Arthropoda</taxon>
        <taxon>Hexapoda</taxon>
        <taxon>Insecta</taxon>
        <taxon>Pterygota</taxon>
        <taxon>Neoptera</taxon>
        <taxon>Endopterygota</taxon>
        <taxon>Diptera</taxon>
        <taxon>Brachycera</taxon>
        <taxon>Muscomorpha</taxon>
        <taxon>Ephydroidea</taxon>
        <taxon>Drosophilidae</taxon>
        <taxon>Drosophila</taxon>
        <taxon>Sophophora</taxon>
    </lineage>
</organism>
<dbReference type="KEGG" id="dpo:26533489"/>
<dbReference type="FunFam" id="2.30.160.11:FF:000001">
    <property type="entry name" value="G-protein coupled receptor Mth"/>
    <property type="match status" value="1"/>
</dbReference>
<evidence type="ECO:0000259" key="14">
    <source>
        <dbReference type="Pfam" id="PF06652"/>
    </source>
</evidence>
<evidence type="ECO:0000256" key="12">
    <source>
        <dbReference type="ARBA" id="ARBA00023224"/>
    </source>
</evidence>
<keyword evidence="15" id="KW-1185">Reference proteome</keyword>
<dbReference type="RefSeq" id="XP_033240601.1">
    <property type="nucleotide sequence ID" value="XM_033384710.1"/>
</dbReference>
<evidence type="ECO:0000256" key="7">
    <source>
        <dbReference type="ARBA" id="ARBA00023040"/>
    </source>
</evidence>
<keyword evidence="10" id="KW-0675">Receptor</keyword>
<feature type="signal peptide" evidence="13">
    <location>
        <begin position="1"/>
        <end position="19"/>
    </location>
</feature>
<gene>
    <name evidence="16 17" type="primary">LOC26533489</name>
</gene>
<evidence type="ECO:0000313" key="17">
    <source>
        <dbReference type="RefSeq" id="XP_033240602.1"/>
    </source>
</evidence>
<evidence type="ECO:0000256" key="13">
    <source>
        <dbReference type="SAM" id="SignalP"/>
    </source>
</evidence>
<evidence type="ECO:0000313" key="15">
    <source>
        <dbReference type="Proteomes" id="UP000001819"/>
    </source>
</evidence>
<evidence type="ECO:0000313" key="16">
    <source>
        <dbReference type="RefSeq" id="XP_033240601.1"/>
    </source>
</evidence>
<dbReference type="RefSeq" id="XP_033240602.1">
    <property type="nucleotide sequence ID" value="XM_033384711.1"/>
</dbReference>
<proteinExistence type="inferred from homology"/>
<name>A0A6I8WBF1_DROPS</name>
<keyword evidence="12" id="KW-0807">Transducer</keyword>
<dbReference type="CDD" id="cd00251">
    <property type="entry name" value="Mth_Ecto"/>
    <property type="match status" value="1"/>
</dbReference>
<dbReference type="InterPro" id="IPR036272">
    <property type="entry name" value="Methuselah_N_sf"/>
</dbReference>
<evidence type="ECO:0000256" key="10">
    <source>
        <dbReference type="ARBA" id="ARBA00023170"/>
    </source>
</evidence>
<protein>
    <submittedName>
        <fullName evidence="16 17">G-protein coupled receptor Mth-like</fullName>
    </submittedName>
</protein>
<dbReference type="Pfam" id="PF06652">
    <property type="entry name" value="Methuselah_N"/>
    <property type="match status" value="1"/>
</dbReference>
<evidence type="ECO:0000256" key="4">
    <source>
        <dbReference type="ARBA" id="ARBA00022692"/>
    </source>
</evidence>
<feature type="domain" description="Methuselah N-terminal" evidence="14">
    <location>
        <begin position="29"/>
        <end position="159"/>
    </location>
</feature>
<keyword evidence="7" id="KW-0297">G-protein coupled receptor</keyword>
<dbReference type="InterPro" id="IPR051384">
    <property type="entry name" value="Mth_GPCR"/>
</dbReference>
<evidence type="ECO:0000256" key="2">
    <source>
        <dbReference type="ARBA" id="ARBA00008979"/>
    </source>
</evidence>
<dbReference type="AlphaFoldDB" id="A0A6I8WBF1"/>
<dbReference type="Proteomes" id="UP000001819">
    <property type="component" value="Chromosome X"/>
</dbReference>
<keyword evidence="6" id="KW-1133">Transmembrane helix</keyword>
<comment type="similarity">
    <text evidence="2">Belongs to the G-protein coupled receptor 2 family. Mth subfamily.</text>
</comment>
<evidence type="ECO:0000256" key="8">
    <source>
        <dbReference type="ARBA" id="ARBA00023136"/>
    </source>
</evidence>
<evidence type="ECO:0000256" key="11">
    <source>
        <dbReference type="ARBA" id="ARBA00023180"/>
    </source>
</evidence>
<dbReference type="SUPFAM" id="SSF63877">
    <property type="entry name" value="Methuselah ectodomain"/>
    <property type="match status" value="1"/>
</dbReference>
<keyword evidence="4" id="KW-0812">Transmembrane</keyword>
<dbReference type="Gene3D" id="2.170.180.11">
    <property type="entry name" value="Methuselah ectodomain, domain 2"/>
    <property type="match status" value="1"/>
</dbReference>
<dbReference type="InterPro" id="IPR010596">
    <property type="entry name" value="Methuselah_N_dom"/>
</dbReference>
<keyword evidence="5 13" id="KW-0732">Signal</keyword>
<accession>A0A6I8WBF1</accession>
<dbReference type="GO" id="GO:0008528">
    <property type="term" value="F:G protein-coupled peptide receptor activity"/>
    <property type="evidence" value="ECO:0007669"/>
    <property type="project" value="TreeGrafter"/>
</dbReference>
<dbReference type="GO" id="GO:0005886">
    <property type="term" value="C:plasma membrane"/>
    <property type="evidence" value="ECO:0007669"/>
    <property type="project" value="UniProtKB-SubCell"/>
</dbReference>
<reference evidence="16 17" key="1">
    <citation type="submission" date="2025-04" db="UniProtKB">
        <authorList>
            <consortium name="RefSeq"/>
        </authorList>
    </citation>
    <scope>IDENTIFICATION</scope>
    <source>
        <strain evidence="16 17">MV-25-SWS-2005</strain>
        <tissue evidence="16 17">Whole body</tissue>
    </source>
</reference>
<keyword evidence="11" id="KW-0325">Glycoprotein</keyword>
<dbReference type="Gene3D" id="2.30.160.11">
    <property type="match status" value="1"/>
</dbReference>
<dbReference type="InterPro" id="IPR023311">
    <property type="entry name" value="Methusela_ecto_dom_2"/>
</dbReference>
<keyword evidence="9" id="KW-1015">Disulfide bond</keyword>
<evidence type="ECO:0000256" key="9">
    <source>
        <dbReference type="ARBA" id="ARBA00023157"/>
    </source>
</evidence>
<keyword evidence="3" id="KW-1003">Cell membrane</keyword>
<evidence type="ECO:0000256" key="5">
    <source>
        <dbReference type="ARBA" id="ARBA00022729"/>
    </source>
</evidence>
<dbReference type="PANTHER" id="PTHR47154">
    <property type="entry name" value="G-PROTEIN COUPLED RECEPTOR MTH-RELATED"/>
    <property type="match status" value="1"/>
</dbReference>
<comment type="subcellular location">
    <subcellularLocation>
        <location evidence="1">Cell membrane</location>
        <topology evidence="1">Multi-pass membrane protein</topology>
    </subcellularLocation>
</comment>